<dbReference type="Gene3D" id="6.10.140.1950">
    <property type="match status" value="1"/>
</dbReference>
<proteinExistence type="inferred from homology"/>
<name>A0A6B1DVG2_9CHLR</name>
<dbReference type="PANTHER" id="PTHR43804:SF7">
    <property type="entry name" value="LD18447P"/>
    <property type="match status" value="1"/>
</dbReference>
<evidence type="ECO:0000256" key="7">
    <source>
        <dbReference type="ARBA" id="ARBA00050039"/>
    </source>
</evidence>
<keyword evidence="6 8" id="KW-0648">Protein biosynthesis</keyword>
<dbReference type="Pfam" id="PF03462">
    <property type="entry name" value="PCRF"/>
    <property type="match status" value="1"/>
</dbReference>
<dbReference type="InterPro" id="IPR050057">
    <property type="entry name" value="Prokaryotic/Mito_RF"/>
</dbReference>
<accession>A0A6B1DVG2</accession>
<dbReference type="NCBIfam" id="NF001859">
    <property type="entry name" value="PRK00591.1"/>
    <property type="match status" value="1"/>
</dbReference>
<organism evidence="10">
    <name type="scientific">Caldilineaceae bacterium SB0662_bin_9</name>
    <dbReference type="NCBI Taxonomy" id="2605258"/>
    <lineage>
        <taxon>Bacteria</taxon>
        <taxon>Bacillati</taxon>
        <taxon>Chloroflexota</taxon>
        <taxon>Caldilineae</taxon>
        <taxon>Caldilineales</taxon>
        <taxon>Caldilineaceae</taxon>
    </lineage>
</organism>
<comment type="subcellular location">
    <subcellularLocation>
        <location evidence="2 8">Cytoplasm</location>
    </subcellularLocation>
</comment>
<evidence type="ECO:0000256" key="1">
    <source>
        <dbReference type="ARBA" id="ARBA00002986"/>
    </source>
</evidence>
<dbReference type="InterPro" id="IPR004373">
    <property type="entry name" value="RF-1"/>
</dbReference>
<dbReference type="Gene3D" id="3.30.70.1660">
    <property type="match status" value="2"/>
</dbReference>
<dbReference type="FunFam" id="3.30.70.1660:FF:000002">
    <property type="entry name" value="Peptide chain release factor 1"/>
    <property type="match status" value="1"/>
</dbReference>
<keyword evidence="4 8" id="KW-0488">Methylation</keyword>
<dbReference type="PROSITE" id="PS00745">
    <property type="entry name" value="RF_PROK_I"/>
    <property type="match status" value="1"/>
</dbReference>
<dbReference type="FunFam" id="3.30.70.1660:FF:000004">
    <property type="entry name" value="Peptide chain release factor 1"/>
    <property type="match status" value="1"/>
</dbReference>
<dbReference type="Pfam" id="PF00472">
    <property type="entry name" value="RF-1"/>
    <property type="match status" value="1"/>
</dbReference>
<dbReference type="HAMAP" id="MF_00093">
    <property type="entry name" value="Rel_fac_1"/>
    <property type="match status" value="1"/>
</dbReference>
<evidence type="ECO:0000313" key="10">
    <source>
        <dbReference type="EMBL" id="MYD90354.1"/>
    </source>
</evidence>
<evidence type="ECO:0000256" key="6">
    <source>
        <dbReference type="ARBA" id="ARBA00022917"/>
    </source>
</evidence>
<evidence type="ECO:0000256" key="8">
    <source>
        <dbReference type="HAMAP-Rule" id="MF_00093"/>
    </source>
</evidence>
<dbReference type="EMBL" id="VXPY01000058">
    <property type="protein sequence ID" value="MYD90354.1"/>
    <property type="molecule type" value="Genomic_DNA"/>
</dbReference>
<evidence type="ECO:0000256" key="2">
    <source>
        <dbReference type="ARBA" id="ARBA00004496"/>
    </source>
</evidence>
<dbReference type="GO" id="GO:0016149">
    <property type="term" value="F:translation release factor activity, codon specific"/>
    <property type="evidence" value="ECO:0007669"/>
    <property type="project" value="UniProtKB-UniRule"/>
</dbReference>
<dbReference type="PANTHER" id="PTHR43804">
    <property type="entry name" value="LD18447P"/>
    <property type="match status" value="1"/>
</dbReference>
<dbReference type="Gene3D" id="3.30.160.20">
    <property type="match status" value="1"/>
</dbReference>
<protein>
    <recommendedName>
        <fullName evidence="7 8">Peptide chain release factor 1</fullName>
        <shortName evidence="8">RF-1</shortName>
    </recommendedName>
</protein>
<evidence type="ECO:0000256" key="3">
    <source>
        <dbReference type="ARBA" id="ARBA00010835"/>
    </source>
</evidence>
<evidence type="ECO:0000256" key="4">
    <source>
        <dbReference type="ARBA" id="ARBA00022481"/>
    </source>
</evidence>
<comment type="function">
    <text evidence="1 8">Peptide chain release factor 1 directs the termination of translation in response to the peptide chain termination codons UAG and UAA.</text>
</comment>
<dbReference type="InterPro" id="IPR005139">
    <property type="entry name" value="PCRF"/>
</dbReference>
<dbReference type="SMART" id="SM00937">
    <property type="entry name" value="PCRF"/>
    <property type="match status" value="1"/>
</dbReference>
<comment type="caution">
    <text evidence="10">The sequence shown here is derived from an EMBL/GenBank/DDBJ whole genome shotgun (WGS) entry which is preliminary data.</text>
</comment>
<feature type="modified residue" description="N5-methylglutamine" evidence="8">
    <location>
        <position position="233"/>
    </location>
</feature>
<feature type="domain" description="Prokaryotic-type class I peptide chain release factors" evidence="9">
    <location>
        <begin position="226"/>
        <end position="242"/>
    </location>
</feature>
<gene>
    <name evidence="8 10" type="primary">prfA</name>
    <name evidence="10" type="ORF">F4Y08_08475</name>
</gene>
<evidence type="ECO:0000256" key="5">
    <source>
        <dbReference type="ARBA" id="ARBA00022490"/>
    </source>
</evidence>
<evidence type="ECO:0000259" key="9">
    <source>
        <dbReference type="PROSITE" id="PS00745"/>
    </source>
</evidence>
<dbReference type="InterPro" id="IPR000352">
    <property type="entry name" value="Pep_chain_release_fac_I"/>
</dbReference>
<dbReference type="NCBIfam" id="TIGR00019">
    <property type="entry name" value="prfA"/>
    <property type="match status" value="1"/>
</dbReference>
<dbReference type="FunFam" id="3.30.160.20:FF:000004">
    <property type="entry name" value="Peptide chain release factor 1"/>
    <property type="match status" value="1"/>
</dbReference>
<dbReference type="SUPFAM" id="SSF75620">
    <property type="entry name" value="Release factor"/>
    <property type="match status" value="1"/>
</dbReference>
<dbReference type="InterPro" id="IPR045853">
    <property type="entry name" value="Pep_chain_release_fac_I_sf"/>
</dbReference>
<sequence length="361" mass="40438">MLDQLHQIEERFEELSRQMADPEVAADYARLSVLAREHSRLEEVVDAYRLHRRTLRELAENRELAADDEDPELAAMAAEEVTVLEAQVAQQEDNLKILLLPRDPQDDKDVIVEIRAGAGGDEAGLFCADLFRMYTRWAEDHRLKTEELSLSSNGIGGIREVVFAVKGERIYSRLKFESGVHRVQRVPVTESQGRIHTSTATVAILPEADEVEVEVDAQDIRIDIMRSSGPGGQSVNTTDSAVRITHLPTGLVVSCQDEKSQLQNRLKAMRILRSRLYDLELQKQQAEQGAARRSQVGSGDRSEKIRTYNFPQGRVTDHRINLTLYKLEDVMNGDIDGFLEQLATRDQAERLAAVGSNPGGG</sequence>
<keyword evidence="5 8" id="KW-0963">Cytoplasm</keyword>
<reference evidence="10" key="1">
    <citation type="submission" date="2019-09" db="EMBL/GenBank/DDBJ databases">
        <title>Characterisation of the sponge microbiome using genome-centric metagenomics.</title>
        <authorList>
            <person name="Engelberts J.P."/>
            <person name="Robbins S.J."/>
            <person name="De Goeij J.M."/>
            <person name="Aranda M."/>
            <person name="Bell S.C."/>
            <person name="Webster N.S."/>
        </authorList>
    </citation>
    <scope>NUCLEOTIDE SEQUENCE</scope>
    <source>
        <strain evidence="10">SB0662_bin_9</strain>
    </source>
</reference>
<comment type="similarity">
    <text evidence="3 8">Belongs to the prokaryotic/mitochondrial release factor family.</text>
</comment>
<dbReference type="AlphaFoldDB" id="A0A6B1DVG2"/>
<comment type="PTM">
    <text evidence="8">Methylated by PrmC. Methylation increases the termination efficiency of RF1.</text>
</comment>
<dbReference type="GO" id="GO:0005829">
    <property type="term" value="C:cytosol"/>
    <property type="evidence" value="ECO:0007669"/>
    <property type="project" value="UniProtKB-ARBA"/>
</dbReference>